<dbReference type="Proteomes" id="UP000827872">
    <property type="component" value="Linkage Group LG16"/>
</dbReference>
<keyword evidence="2" id="KW-1185">Reference proteome</keyword>
<comment type="caution">
    <text evidence="1">The sequence shown here is derived from an EMBL/GenBank/DDBJ whole genome shotgun (WGS) entry which is preliminary data.</text>
</comment>
<organism evidence="1 2">
    <name type="scientific">Sphaerodactylus townsendi</name>
    <dbReference type="NCBI Taxonomy" id="933632"/>
    <lineage>
        <taxon>Eukaryota</taxon>
        <taxon>Metazoa</taxon>
        <taxon>Chordata</taxon>
        <taxon>Craniata</taxon>
        <taxon>Vertebrata</taxon>
        <taxon>Euteleostomi</taxon>
        <taxon>Lepidosauria</taxon>
        <taxon>Squamata</taxon>
        <taxon>Bifurcata</taxon>
        <taxon>Gekkota</taxon>
        <taxon>Sphaerodactylidae</taxon>
        <taxon>Sphaerodactylus</taxon>
    </lineage>
</organism>
<gene>
    <name evidence="1" type="ORF">K3G42_011087</name>
</gene>
<dbReference type="EMBL" id="CM037629">
    <property type="protein sequence ID" value="KAH7990752.1"/>
    <property type="molecule type" value="Genomic_DNA"/>
</dbReference>
<reference evidence="1" key="1">
    <citation type="submission" date="2021-08" db="EMBL/GenBank/DDBJ databases">
        <title>The first chromosome-level gecko genome reveals the dynamic sex chromosomes of Neotropical dwarf geckos (Sphaerodactylidae: Sphaerodactylus).</title>
        <authorList>
            <person name="Pinto B.J."/>
            <person name="Keating S.E."/>
            <person name="Gamble T."/>
        </authorList>
    </citation>
    <scope>NUCLEOTIDE SEQUENCE</scope>
    <source>
        <strain evidence="1">TG3544</strain>
    </source>
</reference>
<proteinExistence type="predicted"/>
<protein>
    <submittedName>
        <fullName evidence="1">Uncharacterized protein</fullName>
    </submittedName>
</protein>
<evidence type="ECO:0000313" key="2">
    <source>
        <dbReference type="Proteomes" id="UP000827872"/>
    </source>
</evidence>
<sequence length="304" mass="33617">MVVQECAGTQEGERHQAKPSLEQAFLPPGTEPGPHHRVLQPQDFLDRFLGLYSIWSKATALSPLRKSLHSSGRGKLRLSSLSRPRAACSLHSPSTTKGCRGTALGVLWKGVFGWKYSELPLQGKELAGTASYQKISASSFSSFSLATRYVKRKAETFFKTSPPPPPLLLLRCKEETWIQTHSRALELWGFSNVPGSCHTLRNFLPPPQRGGGELKATGSSFPAPRLPFAKLVRGKKLGIPKGSQEIDQETDRRILQLLQTDALVLFLPNRRGSLQERLARKGDPGKEGPGGRFGRRMRSWAELN</sequence>
<accession>A0ACB8EE06</accession>
<name>A0ACB8EE06_9SAUR</name>
<evidence type="ECO:0000313" key="1">
    <source>
        <dbReference type="EMBL" id="KAH7990752.1"/>
    </source>
</evidence>